<dbReference type="InterPro" id="IPR025419">
    <property type="entry name" value="DUF4142"/>
</dbReference>
<dbReference type="PANTHER" id="PTHR38593">
    <property type="entry name" value="BLR2558 PROTEIN"/>
    <property type="match status" value="1"/>
</dbReference>
<feature type="domain" description="DUF4142" evidence="1">
    <location>
        <begin position="33"/>
        <end position="170"/>
    </location>
</feature>
<comment type="caution">
    <text evidence="2">The sequence shown here is derived from an EMBL/GenBank/DDBJ whole genome shotgun (WGS) entry which is preliminary data.</text>
</comment>
<name>A0ABS9NUA4_9RHOB</name>
<keyword evidence="3" id="KW-1185">Reference proteome</keyword>
<sequence>MAFDFRNKLLGQISGAALMLAVTTDGAMAGDLSDAQILGIYSQVNSFDIETALLGQLKGASDEVRAIGAMVSADHTGVRAAAHQLAASIGVTPELPPARIDAARDHDAVILSLHKLEGAEFDAAYLRHEIAFHTAAISAVEGLLLPSADSPELKAHFEAVLPAFQHHLQMNLDAAETLGVALE</sequence>
<reference evidence="2" key="1">
    <citation type="submission" date="2022-02" db="EMBL/GenBank/DDBJ databases">
        <title>The genome sequence of Ruegeria sp. 1NDH52C.</title>
        <authorList>
            <person name="Du J."/>
        </authorList>
    </citation>
    <scope>NUCLEOTIDE SEQUENCE</scope>
    <source>
        <strain evidence="2">1NDH52C</strain>
    </source>
</reference>
<accession>A0ABS9NUA4</accession>
<evidence type="ECO:0000313" key="2">
    <source>
        <dbReference type="EMBL" id="MCG6557802.1"/>
    </source>
</evidence>
<dbReference type="PANTHER" id="PTHR38593:SF1">
    <property type="entry name" value="BLR2558 PROTEIN"/>
    <property type="match status" value="1"/>
</dbReference>
<dbReference type="RefSeq" id="WP_238904452.1">
    <property type="nucleotide sequence ID" value="NZ_JAKOEM010000003.1"/>
</dbReference>
<proteinExistence type="predicted"/>
<protein>
    <submittedName>
        <fullName evidence="2">DUF4142 domain-containing protein</fullName>
    </submittedName>
</protein>
<dbReference type="Proteomes" id="UP001165279">
    <property type="component" value="Unassembled WGS sequence"/>
</dbReference>
<evidence type="ECO:0000313" key="3">
    <source>
        <dbReference type="Proteomes" id="UP001165279"/>
    </source>
</evidence>
<dbReference type="EMBL" id="JAKOEM010000003">
    <property type="protein sequence ID" value="MCG6557802.1"/>
    <property type="molecule type" value="Genomic_DNA"/>
</dbReference>
<organism evidence="2 3">
    <name type="scientific">Ruegeria alba</name>
    <dbReference type="NCBI Taxonomy" id="2916756"/>
    <lineage>
        <taxon>Bacteria</taxon>
        <taxon>Pseudomonadati</taxon>
        <taxon>Pseudomonadota</taxon>
        <taxon>Alphaproteobacteria</taxon>
        <taxon>Rhodobacterales</taxon>
        <taxon>Roseobacteraceae</taxon>
        <taxon>Ruegeria</taxon>
    </lineage>
</organism>
<dbReference type="Pfam" id="PF13628">
    <property type="entry name" value="DUF4142"/>
    <property type="match status" value="1"/>
</dbReference>
<dbReference type="Gene3D" id="1.20.1260.10">
    <property type="match status" value="1"/>
</dbReference>
<dbReference type="InterPro" id="IPR012347">
    <property type="entry name" value="Ferritin-like"/>
</dbReference>
<gene>
    <name evidence="2" type="ORF">MB818_06305</name>
</gene>
<evidence type="ECO:0000259" key="1">
    <source>
        <dbReference type="Pfam" id="PF13628"/>
    </source>
</evidence>